<evidence type="ECO:0000313" key="3">
    <source>
        <dbReference type="Proteomes" id="UP000054937"/>
    </source>
</evidence>
<dbReference type="InParanoid" id="A0A0V0QM15"/>
<proteinExistence type="predicted"/>
<sequence>MSFSQQQFIELIQNLEIQDQFDACLNKIMECGSEKRNEINEFQEKLEKKEQQLYQQKFEIQELKEINSKLQKIIKEQNKKIKQLESVVDEVSLKKIQKESQQNKKQQENFYLKQIQGLDQLQNQIKNIKVKYIEHLKSAKISSLIELKKMRQNIQQYEALDINIVLTYIHDIFGRNFLESDRKLLVELKEQFIENEYSLFS</sequence>
<dbReference type="EMBL" id="LDAU01000144">
    <property type="protein sequence ID" value="KRX03105.1"/>
    <property type="molecule type" value="Genomic_DNA"/>
</dbReference>
<keyword evidence="1" id="KW-0175">Coiled coil</keyword>
<gene>
    <name evidence="2" type="ORF">PPERSA_10186</name>
</gene>
<accession>A0A0V0QM15</accession>
<comment type="caution">
    <text evidence="2">The sequence shown here is derived from an EMBL/GenBank/DDBJ whole genome shotgun (WGS) entry which is preliminary data.</text>
</comment>
<evidence type="ECO:0000256" key="1">
    <source>
        <dbReference type="SAM" id="Coils"/>
    </source>
</evidence>
<organism evidence="2 3">
    <name type="scientific">Pseudocohnilembus persalinus</name>
    <name type="common">Ciliate</name>
    <dbReference type="NCBI Taxonomy" id="266149"/>
    <lineage>
        <taxon>Eukaryota</taxon>
        <taxon>Sar</taxon>
        <taxon>Alveolata</taxon>
        <taxon>Ciliophora</taxon>
        <taxon>Intramacronucleata</taxon>
        <taxon>Oligohymenophorea</taxon>
        <taxon>Scuticociliatia</taxon>
        <taxon>Philasterida</taxon>
        <taxon>Pseudocohnilembidae</taxon>
        <taxon>Pseudocohnilembus</taxon>
    </lineage>
</organism>
<evidence type="ECO:0000313" key="2">
    <source>
        <dbReference type="EMBL" id="KRX03105.1"/>
    </source>
</evidence>
<keyword evidence="3" id="KW-1185">Reference proteome</keyword>
<reference evidence="2 3" key="1">
    <citation type="journal article" date="2015" name="Sci. Rep.">
        <title>Genome of the facultative scuticociliatosis pathogen Pseudocohnilembus persalinus provides insight into its virulence through horizontal gene transfer.</title>
        <authorList>
            <person name="Xiong J."/>
            <person name="Wang G."/>
            <person name="Cheng J."/>
            <person name="Tian M."/>
            <person name="Pan X."/>
            <person name="Warren A."/>
            <person name="Jiang C."/>
            <person name="Yuan D."/>
            <person name="Miao W."/>
        </authorList>
    </citation>
    <scope>NUCLEOTIDE SEQUENCE [LARGE SCALE GENOMIC DNA]</scope>
    <source>
        <strain evidence="2">36N120E</strain>
    </source>
</reference>
<name>A0A0V0QM15_PSEPJ</name>
<dbReference type="Proteomes" id="UP000054937">
    <property type="component" value="Unassembled WGS sequence"/>
</dbReference>
<feature type="coiled-coil region" evidence="1">
    <location>
        <begin position="32"/>
        <end position="94"/>
    </location>
</feature>
<dbReference type="AlphaFoldDB" id="A0A0V0QM15"/>
<protein>
    <submittedName>
        <fullName evidence="2">Uncharacterized protein</fullName>
    </submittedName>
</protein>